<sequence>MLKKRYVGIGFILLIASAVFLLYALKIGPFGGSAHKSVEQAATITNEKTDEKKSLTAMEALRLGYEEAKKHTEEEPLLISLTSTDNTTVPQEKNDGADGKRNAWNLQFGSKKGNISITMSINNGKANANVRKDDSNLLQKGQYAISDIKIDSPEAVKKAIEVLGMRPGNPEIEDDWIKGYHFVIMGFITDPNSSETRLLLRVTGISPNSPNSENDSLRMNVFFDVKTGEMLNASEMTGYDKEGHTSWRDIESKTLRTPGNK</sequence>
<dbReference type="AlphaFoldDB" id="A0A161RTD3"/>
<protein>
    <submittedName>
        <fullName evidence="2">Uncharacterized protein</fullName>
    </submittedName>
</protein>
<dbReference type="RefSeq" id="WP_063188049.1">
    <property type="nucleotide sequence ID" value="NZ_LQRA01000110.1"/>
</dbReference>
<reference evidence="3" key="1">
    <citation type="submission" date="2016-01" db="EMBL/GenBank/DDBJ databases">
        <title>Draft genome of Chromobacterium sp. F49.</title>
        <authorList>
            <person name="Hong K.W."/>
        </authorList>
    </citation>
    <scope>NUCLEOTIDE SEQUENCE [LARGE SCALE GENOMIC DNA]</scope>
    <source>
        <strain evidence="3">M63</strain>
    </source>
</reference>
<evidence type="ECO:0000313" key="2">
    <source>
        <dbReference type="EMBL" id="KZE71636.1"/>
    </source>
</evidence>
<organism evidence="2 3">
    <name type="scientific">Paenibacillus elgii</name>
    <dbReference type="NCBI Taxonomy" id="189691"/>
    <lineage>
        <taxon>Bacteria</taxon>
        <taxon>Bacillati</taxon>
        <taxon>Bacillota</taxon>
        <taxon>Bacilli</taxon>
        <taxon>Bacillales</taxon>
        <taxon>Paenibacillaceae</taxon>
        <taxon>Paenibacillus</taxon>
    </lineage>
</organism>
<evidence type="ECO:0000313" key="3">
    <source>
        <dbReference type="Proteomes" id="UP000076563"/>
    </source>
</evidence>
<comment type="caution">
    <text evidence="2">The sequence shown here is derived from an EMBL/GenBank/DDBJ whole genome shotgun (WGS) entry which is preliminary data.</text>
</comment>
<keyword evidence="3" id="KW-1185">Reference proteome</keyword>
<dbReference type="Proteomes" id="UP000076563">
    <property type="component" value="Unassembled WGS sequence"/>
</dbReference>
<accession>A0A161RTD3</accession>
<gene>
    <name evidence="2" type="ORF">AV654_05365</name>
</gene>
<evidence type="ECO:0000256" key="1">
    <source>
        <dbReference type="SAM" id="Phobius"/>
    </source>
</evidence>
<keyword evidence="1" id="KW-1133">Transmembrane helix</keyword>
<keyword evidence="1" id="KW-0472">Membrane</keyword>
<dbReference type="EMBL" id="LQRA01000110">
    <property type="protein sequence ID" value="KZE71636.1"/>
    <property type="molecule type" value="Genomic_DNA"/>
</dbReference>
<proteinExistence type="predicted"/>
<name>A0A161RTD3_9BACL</name>
<keyword evidence="1" id="KW-0812">Transmembrane</keyword>
<dbReference type="OrthoDB" id="2618645at2"/>
<feature type="transmembrane region" description="Helical" evidence="1">
    <location>
        <begin position="6"/>
        <end position="25"/>
    </location>
</feature>